<accession>A0A4R1HQC2</accession>
<reference evidence="1 2" key="1">
    <citation type="submission" date="2019-03" db="EMBL/GenBank/DDBJ databases">
        <title>Sequencing the genomes of 1000 actinobacteria strains.</title>
        <authorList>
            <person name="Klenk H.-P."/>
        </authorList>
    </citation>
    <scope>NUCLEOTIDE SEQUENCE [LARGE SCALE GENOMIC DNA]</scope>
    <source>
        <strain evidence="1 2">DSM 44969</strain>
    </source>
</reference>
<organism evidence="1 2">
    <name type="scientific">Pseudonocardia endophytica</name>
    <dbReference type="NCBI Taxonomy" id="401976"/>
    <lineage>
        <taxon>Bacteria</taxon>
        <taxon>Bacillati</taxon>
        <taxon>Actinomycetota</taxon>
        <taxon>Actinomycetes</taxon>
        <taxon>Pseudonocardiales</taxon>
        <taxon>Pseudonocardiaceae</taxon>
        <taxon>Pseudonocardia</taxon>
    </lineage>
</organism>
<dbReference type="EMBL" id="SMFZ01000002">
    <property type="protein sequence ID" value="TCK21949.1"/>
    <property type="molecule type" value="Genomic_DNA"/>
</dbReference>
<name>A0A4R1HQC2_PSEEN</name>
<comment type="caution">
    <text evidence="1">The sequence shown here is derived from an EMBL/GenBank/DDBJ whole genome shotgun (WGS) entry which is preliminary data.</text>
</comment>
<gene>
    <name evidence="1" type="ORF">EV378_5946</name>
</gene>
<keyword evidence="2" id="KW-1185">Reference proteome</keyword>
<proteinExistence type="predicted"/>
<dbReference type="AlphaFoldDB" id="A0A4R1HQC2"/>
<evidence type="ECO:0000313" key="1">
    <source>
        <dbReference type="EMBL" id="TCK21949.1"/>
    </source>
</evidence>
<dbReference type="Proteomes" id="UP000295560">
    <property type="component" value="Unassembled WGS sequence"/>
</dbReference>
<protein>
    <submittedName>
        <fullName evidence="1">Uncharacterized protein</fullName>
    </submittedName>
</protein>
<evidence type="ECO:0000313" key="2">
    <source>
        <dbReference type="Proteomes" id="UP000295560"/>
    </source>
</evidence>
<sequence length="43" mass="4692">MTETIEPVPDRIDQQQLAQQLIDTAREQGVELVGPGGMLAELT</sequence>